<gene>
    <name evidence="3" type="ORF">CGC59_04520</name>
</gene>
<feature type="signal peptide" evidence="1">
    <location>
        <begin position="1"/>
        <end position="22"/>
    </location>
</feature>
<dbReference type="Pfam" id="PF11396">
    <property type="entry name" value="PepSY_like"/>
    <property type="match status" value="1"/>
</dbReference>
<dbReference type="RefSeq" id="WP_095900997.1">
    <property type="nucleotide sequence ID" value="NZ_CAUQKX010000013.1"/>
</dbReference>
<feature type="chain" id="PRO_5013395273" description="Putative beta-lactamase-inhibitor-like PepSY-like domain-containing protein" evidence="1">
    <location>
        <begin position="23"/>
        <end position="149"/>
    </location>
</feature>
<evidence type="ECO:0000256" key="1">
    <source>
        <dbReference type="SAM" id="SignalP"/>
    </source>
</evidence>
<evidence type="ECO:0000259" key="2">
    <source>
        <dbReference type="Pfam" id="PF11396"/>
    </source>
</evidence>
<dbReference type="EMBL" id="CP022383">
    <property type="protein sequence ID" value="ATA78988.1"/>
    <property type="molecule type" value="Genomic_DNA"/>
</dbReference>
<evidence type="ECO:0000313" key="3">
    <source>
        <dbReference type="EMBL" id="ATA78988.1"/>
    </source>
</evidence>
<name>A0A250F4L1_CAPSP</name>
<sequence length="149" mass="16515">MNTLKTLSTVAFSLLAFGVATAQEEDGLVPASALPANAQTFVNQYFSANNIVSVWQDTEKGKIEDYTVLFADGTEVEFHADGNWKEVKARNGQVSPKIVPVKIAKYVQKKFPKAMIKEIKKGRAKYEVDLTNGVELIFNLNGKFLKIDD</sequence>
<feature type="domain" description="Putative beta-lactamase-inhibitor-like PepSY-like" evidence="2">
    <location>
        <begin position="65"/>
        <end position="146"/>
    </location>
</feature>
<protein>
    <recommendedName>
        <fullName evidence="2">Putative beta-lactamase-inhibitor-like PepSY-like domain-containing protein</fullName>
    </recommendedName>
</protein>
<proteinExistence type="predicted"/>
<organism evidence="3 4">
    <name type="scientific">Capnocytophaga sputigena</name>
    <dbReference type="NCBI Taxonomy" id="1019"/>
    <lineage>
        <taxon>Bacteria</taxon>
        <taxon>Pseudomonadati</taxon>
        <taxon>Bacteroidota</taxon>
        <taxon>Flavobacteriia</taxon>
        <taxon>Flavobacteriales</taxon>
        <taxon>Flavobacteriaceae</taxon>
        <taxon>Capnocytophaga</taxon>
    </lineage>
</organism>
<dbReference type="InterPro" id="IPR021533">
    <property type="entry name" value="PepSY-like"/>
</dbReference>
<dbReference type="SUPFAM" id="SSF160574">
    <property type="entry name" value="BT0923-like"/>
    <property type="match status" value="1"/>
</dbReference>
<reference evidence="4" key="1">
    <citation type="submission" date="2017-06" db="EMBL/GenBank/DDBJ databases">
        <title>Capnocytophaga spp. assemblies.</title>
        <authorList>
            <person name="Gulvik C.A."/>
        </authorList>
    </citation>
    <scope>NUCLEOTIDE SEQUENCE [LARGE SCALE GENOMIC DNA]</scope>
    <source>
        <strain evidence="4">H4486</strain>
    </source>
</reference>
<keyword evidence="1" id="KW-0732">Signal</keyword>
<dbReference type="Proteomes" id="UP000217334">
    <property type="component" value="Chromosome"/>
</dbReference>
<dbReference type="AlphaFoldDB" id="A0A250F4L1"/>
<evidence type="ECO:0000313" key="4">
    <source>
        <dbReference type="Proteomes" id="UP000217334"/>
    </source>
</evidence>
<accession>A0A250F4L1</accession>
<dbReference type="Gene3D" id="3.40.1420.30">
    <property type="match status" value="1"/>
</dbReference>